<accession>A0A0M3J222</accession>
<evidence type="ECO:0000313" key="3">
    <source>
        <dbReference type="Proteomes" id="UP000267096"/>
    </source>
</evidence>
<feature type="transmembrane region" description="Helical" evidence="1">
    <location>
        <begin position="259"/>
        <end position="277"/>
    </location>
</feature>
<evidence type="ECO:0000256" key="1">
    <source>
        <dbReference type="SAM" id="Phobius"/>
    </source>
</evidence>
<evidence type="ECO:0000313" key="2">
    <source>
        <dbReference type="EMBL" id="VDK18781.1"/>
    </source>
</evidence>
<keyword evidence="1" id="KW-0472">Membrane</keyword>
<organism evidence="4">
    <name type="scientific">Anisakis simplex</name>
    <name type="common">Herring worm</name>
    <dbReference type="NCBI Taxonomy" id="6269"/>
    <lineage>
        <taxon>Eukaryota</taxon>
        <taxon>Metazoa</taxon>
        <taxon>Ecdysozoa</taxon>
        <taxon>Nematoda</taxon>
        <taxon>Chromadorea</taxon>
        <taxon>Rhabditida</taxon>
        <taxon>Spirurina</taxon>
        <taxon>Ascaridomorpha</taxon>
        <taxon>Ascaridoidea</taxon>
        <taxon>Anisakidae</taxon>
        <taxon>Anisakis</taxon>
        <taxon>Anisakis simplex complex</taxon>
    </lineage>
</organism>
<dbReference type="Proteomes" id="UP000267096">
    <property type="component" value="Unassembled WGS sequence"/>
</dbReference>
<feature type="transmembrane region" description="Helical" evidence="1">
    <location>
        <begin position="350"/>
        <end position="375"/>
    </location>
</feature>
<dbReference type="InterPro" id="IPR027272">
    <property type="entry name" value="Piezo"/>
</dbReference>
<gene>
    <name evidence="2" type="ORF">ASIM_LOCUS1456</name>
</gene>
<reference evidence="2 3" key="2">
    <citation type="submission" date="2018-11" db="EMBL/GenBank/DDBJ databases">
        <authorList>
            <consortium name="Pathogen Informatics"/>
        </authorList>
    </citation>
    <scope>NUCLEOTIDE SEQUENCE [LARGE SCALE GENOMIC DNA]</scope>
</reference>
<proteinExistence type="predicted"/>
<dbReference type="GO" id="GO:0016020">
    <property type="term" value="C:membrane"/>
    <property type="evidence" value="ECO:0007669"/>
    <property type="project" value="InterPro"/>
</dbReference>
<dbReference type="EMBL" id="UYRR01001559">
    <property type="protein sequence ID" value="VDK18781.1"/>
    <property type="molecule type" value="Genomic_DNA"/>
</dbReference>
<sequence length="433" mass="49556">MRHLDGCQLSAMPQRCIRRLSVSFESGRTYEWITPFVCLFACILYVCFYYLYLLIYGDWPALKPEEWISKEAGELIVALWLPILFILLLIFVHMKKFETSLDITLHPSSPISQTVFVHYDTILSLSICIFAACNISVIGLLLMLLSLLIFISKPKICRVASCIASILLALIWLFSFLSSAMQLPVLVFPESCQQAFVIDRNTAQWLGFWPAQTWPVIVLLFMISMRPAVAVDKSQWLSEIKRVDAEKDITSLMKYLAKYWMHKFGVEASLICGLILACIHKDIFGLFLLISVLLLRIFARHRQALLWAAYTRTLLAVLIVEYVSTLGTPHQFSKCFLQFWSVWPKSIKRYFLLPSSASSNPIIIFDYILVLFLFVQKDVFGRDDDHPGGDNTPLSDPHQPIPPMYKDFISTKGYLSSYCIILEILSSVQMVPT</sequence>
<feature type="transmembrane region" description="Helical" evidence="1">
    <location>
        <begin position="122"/>
        <end position="150"/>
    </location>
</feature>
<reference evidence="4" key="1">
    <citation type="submission" date="2017-02" db="UniProtKB">
        <authorList>
            <consortium name="WormBaseParasite"/>
        </authorList>
    </citation>
    <scope>IDENTIFICATION</scope>
</reference>
<keyword evidence="1" id="KW-1133">Transmembrane helix</keyword>
<dbReference type="GO" id="GO:0008381">
    <property type="term" value="F:mechanosensitive monoatomic ion channel activity"/>
    <property type="evidence" value="ECO:0007669"/>
    <property type="project" value="InterPro"/>
</dbReference>
<feature type="transmembrane region" description="Helical" evidence="1">
    <location>
        <begin position="162"/>
        <end position="183"/>
    </location>
</feature>
<keyword evidence="3" id="KW-1185">Reference proteome</keyword>
<feature type="transmembrane region" description="Helical" evidence="1">
    <location>
        <begin position="32"/>
        <end position="55"/>
    </location>
</feature>
<evidence type="ECO:0000313" key="4">
    <source>
        <dbReference type="WBParaSite" id="ASIM_0000157701-mRNA-1"/>
    </source>
</evidence>
<protein>
    <submittedName>
        <fullName evidence="4">Piezo_RRas_bdg domain-containing protein</fullName>
    </submittedName>
</protein>
<dbReference type="PANTHER" id="PTHR47049">
    <property type="entry name" value="PIEZO-TYPE MECHANOSENSITIVE ION CHANNEL HOMOLOG"/>
    <property type="match status" value="1"/>
</dbReference>
<dbReference type="WBParaSite" id="ASIM_0000157701-mRNA-1">
    <property type="protein sequence ID" value="ASIM_0000157701-mRNA-1"/>
    <property type="gene ID" value="ASIM_0000157701"/>
</dbReference>
<feature type="transmembrane region" description="Helical" evidence="1">
    <location>
        <begin position="75"/>
        <end position="94"/>
    </location>
</feature>
<feature type="transmembrane region" description="Helical" evidence="1">
    <location>
        <begin position="203"/>
        <end position="223"/>
    </location>
</feature>
<dbReference type="OrthoDB" id="5823048at2759"/>
<keyword evidence="1" id="KW-0812">Transmembrane</keyword>
<dbReference type="PANTHER" id="PTHR47049:SF2">
    <property type="entry name" value="PIEZO-TYPE MECHANOSENSITIVE ION CHANNEL HOMOLOG"/>
    <property type="match status" value="1"/>
</dbReference>
<dbReference type="AlphaFoldDB" id="A0A0M3J222"/>
<feature type="transmembrane region" description="Helical" evidence="1">
    <location>
        <begin position="283"/>
        <end position="299"/>
    </location>
</feature>
<name>A0A0M3J222_ANISI</name>